<accession>A0A0U3UHS8</accession>
<protein>
    <submittedName>
        <fullName evidence="2">Alpha/beta hydrolase</fullName>
    </submittedName>
</protein>
<organism evidence="2">
    <name type="scientific">uncultured bacterium 20</name>
    <dbReference type="NCBI Taxonomy" id="1748270"/>
    <lineage>
        <taxon>Bacteria</taxon>
        <taxon>environmental samples</taxon>
    </lineage>
</organism>
<reference evidence="2" key="1">
    <citation type="submission" date="2015-10" db="EMBL/GenBank/DDBJ databases">
        <title>Biosynthesis of SCL-MCL polyhydroxyalkanoates by metagenomic clones in Pseudomonas putida.</title>
        <authorList>
            <person name="Cheng J."/>
            <person name="Charles T.C."/>
        </authorList>
    </citation>
    <scope>NUCLEOTIDE SEQUENCE</scope>
</reference>
<proteinExistence type="predicted"/>
<evidence type="ECO:0000313" key="2">
    <source>
        <dbReference type="EMBL" id="ALV86495.1"/>
    </source>
</evidence>
<dbReference type="GO" id="GO:0016787">
    <property type="term" value="F:hydrolase activity"/>
    <property type="evidence" value="ECO:0007669"/>
    <property type="project" value="UniProtKB-KW"/>
</dbReference>
<evidence type="ECO:0000256" key="1">
    <source>
        <dbReference type="SAM" id="MobiDB-lite"/>
    </source>
</evidence>
<dbReference type="EMBL" id="KT944266">
    <property type="protein sequence ID" value="ALV86495.1"/>
    <property type="molecule type" value="Genomic_DNA"/>
</dbReference>
<name>A0A0U3UHS8_9BACT</name>
<keyword evidence="2" id="KW-0378">Hydrolase</keyword>
<dbReference type="AlphaFoldDB" id="A0A0U3UHS8"/>
<feature type="region of interest" description="Disordered" evidence="1">
    <location>
        <begin position="1"/>
        <end position="39"/>
    </location>
</feature>
<sequence length="71" mass="7126">MTVGAARLGLPGTARATSGETSPADRAADGARPNRRFGAMKPIDAGLLSVSYAEEGPANGAPRPDAKVYAA</sequence>